<dbReference type="PaxDb" id="2903-EOD25276"/>
<reference evidence="3" key="1">
    <citation type="journal article" date="2013" name="Nature">
        <title>Pan genome of the phytoplankton Emiliania underpins its global distribution.</title>
        <authorList>
            <person name="Read B.A."/>
            <person name="Kegel J."/>
            <person name="Klute M.J."/>
            <person name="Kuo A."/>
            <person name="Lefebvre S.C."/>
            <person name="Maumus F."/>
            <person name="Mayer C."/>
            <person name="Miller J."/>
            <person name="Monier A."/>
            <person name="Salamov A."/>
            <person name="Young J."/>
            <person name="Aguilar M."/>
            <person name="Claverie J.M."/>
            <person name="Frickenhaus S."/>
            <person name="Gonzalez K."/>
            <person name="Herman E.K."/>
            <person name="Lin Y.C."/>
            <person name="Napier J."/>
            <person name="Ogata H."/>
            <person name="Sarno A.F."/>
            <person name="Shmutz J."/>
            <person name="Schroeder D."/>
            <person name="de Vargas C."/>
            <person name="Verret F."/>
            <person name="von Dassow P."/>
            <person name="Valentin K."/>
            <person name="Van de Peer Y."/>
            <person name="Wheeler G."/>
            <person name="Dacks J.B."/>
            <person name="Delwiche C.F."/>
            <person name="Dyhrman S.T."/>
            <person name="Glockner G."/>
            <person name="John U."/>
            <person name="Richards T."/>
            <person name="Worden A.Z."/>
            <person name="Zhang X."/>
            <person name="Grigoriev I.V."/>
            <person name="Allen A.E."/>
            <person name="Bidle K."/>
            <person name="Borodovsky M."/>
            <person name="Bowler C."/>
            <person name="Brownlee C."/>
            <person name="Cock J.M."/>
            <person name="Elias M."/>
            <person name="Gladyshev V.N."/>
            <person name="Groth M."/>
            <person name="Guda C."/>
            <person name="Hadaegh A."/>
            <person name="Iglesias-Rodriguez M.D."/>
            <person name="Jenkins J."/>
            <person name="Jones B.M."/>
            <person name="Lawson T."/>
            <person name="Leese F."/>
            <person name="Lindquist E."/>
            <person name="Lobanov A."/>
            <person name="Lomsadze A."/>
            <person name="Malik S.B."/>
            <person name="Marsh M.E."/>
            <person name="Mackinder L."/>
            <person name="Mock T."/>
            <person name="Mueller-Roeber B."/>
            <person name="Pagarete A."/>
            <person name="Parker M."/>
            <person name="Probert I."/>
            <person name="Quesneville H."/>
            <person name="Raines C."/>
            <person name="Rensing S.A."/>
            <person name="Riano-Pachon D.M."/>
            <person name="Richier S."/>
            <person name="Rokitta S."/>
            <person name="Shiraiwa Y."/>
            <person name="Soanes D.M."/>
            <person name="van der Giezen M."/>
            <person name="Wahlund T.M."/>
            <person name="Williams B."/>
            <person name="Wilson W."/>
            <person name="Wolfe G."/>
            <person name="Wurch L.L."/>
        </authorList>
    </citation>
    <scope>NUCLEOTIDE SEQUENCE</scope>
</reference>
<evidence type="ECO:0000313" key="3">
    <source>
        <dbReference type="Proteomes" id="UP000013827"/>
    </source>
</evidence>
<reference evidence="2" key="2">
    <citation type="submission" date="2024-10" db="UniProtKB">
        <authorList>
            <consortium name="EnsemblProtists"/>
        </authorList>
    </citation>
    <scope>IDENTIFICATION</scope>
</reference>
<evidence type="ECO:0000256" key="1">
    <source>
        <dbReference type="SAM" id="Coils"/>
    </source>
</evidence>
<proteinExistence type="predicted"/>
<keyword evidence="1" id="KW-0175">Coiled coil</keyword>
<organism evidence="2 3">
    <name type="scientific">Emiliania huxleyi (strain CCMP1516)</name>
    <dbReference type="NCBI Taxonomy" id="280463"/>
    <lineage>
        <taxon>Eukaryota</taxon>
        <taxon>Haptista</taxon>
        <taxon>Haptophyta</taxon>
        <taxon>Prymnesiophyceae</taxon>
        <taxon>Isochrysidales</taxon>
        <taxon>Noelaerhabdaceae</taxon>
        <taxon>Emiliania</taxon>
    </lineage>
</organism>
<evidence type="ECO:0000313" key="2">
    <source>
        <dbReference type="EnsemblProtists" id="EOD25276"/>
    </source>
</evidence>
<keyword evidence="3" id="KW-1185">Reference proteome</keyword>
<protein>
    <submittedName>
        <fullName evidence="2">Uncharacterized protein</fullName>
    </submittedName>
</protein>
<accession>A0A0D3JP41</accession>
<dbReference type="HOGENOM" id="CLU_1392477_0_0_1"/>
<dbReference type="RefSeq" id="XP_005787993.1">
    <property type="nucleotide sequence ID" value="XM_005787936.1"/>
</dbReference>
<dbReference type="RefSeq" id="XP_005777705.1">
    <property type="nucleotide sequence ID" value="XM_005777648.1"/>
</dbReference>
<dbReference type="GeneID" id="17280834"/>
<sequence length="196" mass="19710">MLTVAALLSPAAVRLAPPMMQISDKCGGAVPFAPLGTAGGGSSATTAAMSGMTGAVRRTPGRVPQQRNRWPLDPNVKSVLDLQRGSVDAAPARAQAGGGVGAAAAQFQRLAEGTAAAGNAAGAADSAASPDGLRAMIEATTADKKSAVKARYDALLQQKDEQLAALSAEREAVLAELERECDKIDTEAAAALAFAV</sequence>
<name>A0A0D3JP41_EMIH1</name>
<dbReference type="KEGG" id="ehx:EMIHUDRAFT_443695"/>
<dbReference type="Proteomes" id="UP000013827">
    <property type="component" value="Unassembled WGS sequence"/>
</dbReference>
<feature type="coiled-coil region" evidence="1">
    <location>
        <begin position="149"/>
        <end position="187"/>
    </location>
</feature>
<dbReference type="KEGG" id="ehx:EMIHUDRAFT_433891"/>
<dbReference type="GeneID" id="17270821"/>
<dbReference type="AlphaFoldDB" id="A0A0D3JP41"/>
<dbReference type="EnsemblProtists" id="EOD35564">
    <property type="protein sequence ID" value="EOD35564"/>
    <property type="gene ID" value="EMIHUDRAFT_433891"/>
</dbReference>
<dbReference type="EnsemblProtists" id="EOD25276">
    <property type="protein sequence ID" value="EOD25276"/>
    <property type="gene ID" value="EMIHUDRAFT_443695"/>
</dbReference>